<proteinExistence type="predicted"/>
<dbReference type="AlphaFoldDB" id="A0A8T2T024"/>
<keyword evidence="5 6" id="KW-0472">Membrane</keyword>
<sequence>MNSSDTDNEPSAAPEIIENIVESLKYSATPGESHVRNSGGYFYDPNLRSRRHERVHELLGSGHSADVLLWRSTHLSAGFLGGATVIWFLFQWIGYHLVSVLSLLLLGFGVTLFVWSNAAAFLSRTPPPIRTLQLPYAQVHSIIEDFRQYANISLSKFHQIIVGKDIIRFLKLVGLLGILMLLGSWFDFLTLIYLAILVGHTVPMFYVKHGETIDQLGDSISKEMNTQLKRFDSSVLSRIPHRQADYLRKAH</sequence>
<organism evidence="8 9">
    <name type="scientific">Ceratopteris richardii</name>
    <name type="common">Triangle waterfern</name>
    <dbReference type="NCBI Taxonomy" id="49495"/>
    <lineage>
        <taxon>Eukaryota</taxon>
        <taxon>Viridiplantae</taxon>
        <taxon>Streptophyta</taxon>
        <taxon>Embryophyta</taxon>
        <taxon>Tracheophyta</taxon>
        <taxon>Polypodiopsida</taxon>
        <taxon>Polypodiidae</taxon>
        <taxon>Polypodiales</taxon>
        <taxon>Pteridineae</taxon>
        <taxon>Pteridaceae</taxon>
        <taxon>Parkerioideae</taxon>
        <taxon>Ceratopteris</taxon>
    </lineage>
</organism>
<evidence type="ECO:0000256" key="3">
    <source>
        <dbReference type="ARBA" id="ARBA00022824"/>
    </source>
</evidence>
<comment type="subcellular location">
    <subcellularLocation>
        <location evidence="1 6">Endoplasmic reticulum membrane</location>
        <topology evidence="1 6">Multi-pass membrane protein</topology>
    </subcellularLocation>
</comment>
<evidence type="ECO:0000256" key="4">
    <source>
        <dbReference type="ARBA" id="ARBA00022989"/>
    </source>
</evidence>
<keyword evidence="9" id="KW-1185">Reference proteome</keyword>
<evidence type="ECO:0000256" key="1">
    <source>
        <dbReference type="ARBA" id="ARBA00004477"/>
    </source>
</evidence>
<evidence type="ECO:0000313" key="8">
    <source>
        <dbReference type="EMBL" id="KAH7387146.1"/>
    </source>
</evidence>
<gene>
    <name evidence="8" type="ORF">KP509_16G008000</name>
</gene>
<keyword evidence="2 6" id="KW-0812">Transmembrane</keyword>
<feature type="domain" description="Reticulon" evidence="7">
    <location>
        <begin position="64"/>
        <end position="251"/>
    </location>
</feature>
<name>A0A8T2T024_CERRI</name>
<dbReference type="GO" id="GO:0009617">
    <property type="term" value="P:response to bacterium"/>
    <property type="evidence" value="ECO:0007669"/>
    <property type="project" value="InterPro"/>
</dbReference>
<dbReference type="InterPro" id="IPR003388">
    <property type="entry name" value="Reticulon"/>
</dbReference>
<feature type="transmembrane region" description="Helical" evidence="6">
    <location>
        <begin position="100"/>
        <end position="122"/>
    </location>
</feature>
<dbReference type="PANTHER" id="PTHR10994">
    <property type="entry name" value="RETICULON"/>
    <property type="match status" value="1"/>
</dbReference>
<dbReference type="Proteomes" id="UP000825935">
    <property type="component" value="Chromosome 16"/>
</dbReference>
<protein>
    <recommendedName>
        <fullName evidence="6">Reticulon-like protein</fullName>
    </recommendedName>
</protein>
<dbReference type="PROSITE" id="PS50845">
    <property type="entry name" value="RETICULON"/>
    <property type="match status" value="1"/>
</dbReference>
<evidence type="ECO:0000256" key="2">
    <source>
        <dbReference type="ARBA" id="ARBA00022692"/>
    </source>
</evidence>
<accession>A0A8T2T024</accession>
<keyword evidence="4 6" id="KW-1133">Transmembrane helix</keyword>
<dbReference type="OrthoDB" id="567788at2759"/>
<dbReference type="PANTHER" id="PTHR10994:SF193">
    <property type="entry name" value="RETICULON-LIKE PROTEIN"/>
    <property type="match status" value="1"/>
</dbReference>
<dbReference type="EMBL" id="CM035421">
    <property type="protein sequence ID" value="KAH7387146.1"/>
    <property type="molecule type" value="Genomic_DNA"/>
</dbReference>
<dbReference type="EMBL" id="CM035421">
    <property type="protein sequence ID" value="KAH7387145.1"/>
    <property type="molecule type" value="Genomic_DNA"/>
</dbReference>
<feature type="transmembrane region" description="Helical" evidence="6">
    <location>
        <begin position="75"/>
        <end position="94"/>
    </location>
</feature>
<evidence type="ECO:0000259" key="7">
    <source>
        <dbReference type="PROSITE" id="PS50845"/>
    </source>
</evidence>
<evidence type="ECO:0000313" key="9">
    <source>
        <dbReference type="Proteomes" id="UP000825935"/>
    </source>
</evidence>
<evidence type="ECO:0000256" key="6">
    <source>
        <dbReference type="RuleBase" id="RU363132"/>
    </source>
</evidence>
<dbReference type="GO" id="GO:0005789">
    <property type="term" value="C:endoplasmic reticulum membrane"/>
    <property type="evidence" value="ECO:0007669"/>
    <property type="project" value="UniProtKB-SubCell"/>
</dbReference>
<dbReference type="InterPro" id="IPR045064">
    <property type="entry name" value="Reticulon-like"/>
</dbReference>
<comment type="caution">
    <text evidence="8">The sequence shown here is derived from an EMBL/GenBank/DDBJ whole genome shotgun (WGS) entry which is preliminary data.</text>
</comment>
<keyword evidence="3 6" id="KW-0256">Endoplasmic reticulum</keyword>
<evidence type="ECO:0000256" key="5">
    <source>
        <dbReference type="ARBA" id="ARBA00023136"/>
    </source>
</evidence>
<reference evidence="8" key="1">
    <citation type="submission" date="2021-08" db="EMBL/GenBank/DDBJ databases">
        <title>WGS assembly of Ceratopteris richardii.</title>
        <authorList>
            <person name="Marchant D.B."/>
            <person name="Chen G."/>
            <person name="Jenkins J."/>
            <person name="Shu S."/>
            <person name="Leebens-Mack J."/>
            <person name="Grimwood J."/>
            <person name="Schmutz J."/>
            <person name="Soltis P."/>
            <person name="Soltis D."/>
            <person name="Chen Z.-H."/>
        </authorList>
    </citation>
    <scope>NUCLEOTIDE SEQUENCE</scope>
    <source>
        <strain evidence="8">Whitten #5841</strain>
        <tissue evidence="8">Leaf</tissue>
    </source>
</reference>
<dbReference type="Pfam" id="PF02453">
    <property type="entry name" value="Reticulon"/>
    <property type="match status" value="1"/>
</dbReference>